<evidence type="ECO:0000313" key="2">
    <source>
        <dbReference type="Proteomes" id="UP001227268"/>
    </source>
</evidence>
<keyword evidence="2" id="KW-1185">Reference proteome</keyword>
<accession>A0ACC2WBK1</accession>
<dbReference type="EMBL" id="JASBWT010000001">
    <property type="protein sequence ID" value="KAJ9109133.1"/>
    <property type="molecule type" value="Genomic_DNA"/>
</dbReference>
<reference evidence="1" key="1">
    <citation type="submission" date="2023-04" db="EMBL/GenBank/DDBJ databases">
        <title>Draft Genome sequencing of Naganishia species isolated from polar environments using Oxford Nanopore Technology.</title>
        <authorList>
            <person name="Leo P."/>
            <person name="Venkateswaran K."/>
        </authorList>
    </citation>
    <scope>NUCLEOTIDE SEQUENCE</scope>
    <source>
        <strain evidence="1">MNA-CCFEE 5423</strain>
    </source>
</reference>
<comment type="caution">
    <text evidence="1">The sequence shown here is derived from an EMBL/GenBank/DDBJ whole genome shotgun (WGS) entry which is preliminary data.</text>
</comment>
<sequence>MSSLSDAPHTEEDSEPKWGRVLIAGGNDWARLGSKTKTLINGEDLLSPHIVRSLSNIKIVKLWSGCTALHVVCIDIYGNAHLVGRNTFSCFGISSTILLQTPPEYAHKVLTKSLPGASPTTKIVQAACARHHTVLVGSEGQVWVAGKNDAGQCGVARESNQGNELKTWTLVKGNWAQDKAKIVQVSCGLTFTLFLADNGWVYASGSSEKGQLGNGKTGERIVSAGKTSFDFEDRPKLIKPFTDKKIMMIASGSQHSLALSDDGYVWAWGFAGYARLGLGDQKDRLTPTLVPAFTGSNIMTRAAYITCGPACSIVINRQKVLQIAGKFKMTGDGSGGSPFTQFKYIADIMSCKVKSVTCGGNGLFIITPSDANEVMCVAWGQGCQNGELGLGEEQPKNATKPVRIAPMNGLDTLDIAASSYTTYWLIHPNQNSSELDRWPADVESSHHCVCDQPYHLGCLDPPLSELPEGEWFCPKCSAEAEDPDFMPAFPAVDQVEGATESQENGKRSVKSVKESTPASEKPATGSKRKGASADGPSKRKK</sequence>
<name>A0ACC2WBK1_9TREE</name>
<gene>
    <name evidence="1" type="ORF">QFC21_000461</name>
</gene>
<evidence type="ECO:0000313" key="1">
    <source>
        <dbReference type="EMBL" id="KAJ9109133.1"/>
    </source>
</evidence>
<proteinExistence type="predicted"/>
<protein>
    <submittedName>
        <fullName evidence="1">Uncharacterized protein</fullName>
    </submittedName>
</protein>
<dbReference type="Proteomes" id="UP001227268">
    <property type="component" value="Unassembled WGS sequence"/>
</dbReference>
<organism evidence="1 2">
    <name type="scientific">Naganishia friedmannii</name>
    <dbReference type="NCBI Taxonomy" id="89922"/>
    <lineage>
        <taxon>Eukaryota</taxon>
        <taxon>Fungi</taxon>
        <taxon>Dikarya</taxon>
        <taxon>Basidiomycota</taxon>
        <taxon>Agaricomycotina</taxon>
        <taxon>Tremellomycetes</taxon>
        <taxon>Filobasidiales</taxon>
        <taxon>Filobasidiaceae</taxon>
        <taxon>Naganishia</taxon>
    </lineage>
</organism>